<evidence type="ECO:0000313" key="3">
    <source>
        <dbReference type="Proteomes" id="UP000581135"/>
    </source>
</evidence>
<dbReference type="AlphaFoldDB" id="A0A839SUH9"/>
<protein>
    <recommendedName>
        <fullName evidence="4">DUF484 family protein</fullName>
    </recommendedName>
</protein>
<evidence type="ECO:0000313" key="2">
    <source>
        <dbReference type="EMBL" id="MBB3066441.1"/>
    </source>
</evidence>
<proteinExistence type="predicted"/>
<dbReference type="Pfam" id="PF04340">
    <property type="entry name" value="DUF484"/>
    <property type="match status" value="1"/>
</dbReference>
<gene>
    <name evidence="2" type="ORF">FHR98_002747</name>
</gene>
<reference evidence="2 3" key="1">
    <citation type="submission" date="2020-08" db="EMBL/GenBank/DDBJ databases">
        <title>Genomic Encyclopedia of Type Strains, Phase III (KMG-III): the genomes of soil and plant-associated and newly described type strains.</title>
        <authorList>
            <person name="Whitman W."/>
        </authorList>
    </citation>
    <scope>NUCLEOTIDE SEQUENCE [LARGE SCALE GENOMIC DNA]</scope>
    <source>
        <strain evidence="2 3">CECT 8803</strain>
    </source>
</reference>
<evidence type="ECO:0008006" key="4">
    <source>
        <dbReference type="Google" id="ProtNLM"/>
    </source>
</evidence>
<dbReference type="InterPro" id="IPR007435">
    <property type="entry name" value="DUF484"/>
</dbReference>
<sequence>MPHNADDATPPPRGCNGKIGPGDASGEQPEERLDSASADDSPNKHLNDTTVADYLREHPDFLVRHPELIETLVPPERRLDGAAGGVVLDLHRFMLERLRGEMRGLRDSHDFLVTTGRSNMSAQARIHEAVLAILSAPTFERLIETVTDDLAILLDIDVATLCVERRAEDIDASEFEGGEIKVRGLHRVDVGTVTRLLGPKRRLLLREEIAGDIDVFGPMAGLVRSDALIRLSISPVTPPALLALGARQVGAFHPQQGSELLEFLARSLEITVRAWLDLPD</sequence>
<dbReference type="RefSeq" id="WP_183417254.1">
    <property type="nucleotide sequence ID" value="NZ_JACHXA010000008.1"/>
</dbReference>
<dbReference type="PANTHER" id="PTHR38765">
    <property type="entry name" value="DUF484 DOMAIN-CONTAINING PROTEIN"/>
    <property type="match status" value="1"/>
</dbReference>
<keyword evidence="3" id="KW-1185">Reference proteome</keyword>
<dbReference type="Gene3D" id="3.30.450.40">
    <property type="match status" value="1"/>
</dbReference>
<accession>A0A839SUH9</accession>
<dbReference type="Proteomes" id="UP000581135">
    <property type="component" value="Unassembled WGS sequence"/>
</dbReference>
<dbReference type="PANTHER" id="PTHR38765:SF1">
    <property type="entry name" value="DUF484 DOMAIN-CONTAINING PROTEIN"/>
    <property type="match status" value="1"/>
</dbReference>
<name>A0A839SUH9_9PROT</name>
<dbReference type="InterPro" id="IPR029016">
    <property type="entry name" value="GAF-like_dom_sf"/>
</dbReference>
<feature type="region of interest" description="Disordered" evidence="1">
    <location>
        <begin position="1"/>
        <end position="47"/>
    </location>
</feature>
<organism evidence="2 3">
    <name type="scientific">Limibacillus halophilus</name>
    <dbReference type="NCBI Taxonomy" id="1579333"/>
    <lineage>
        <taxon>Bacteria</taxon>
        <taxon>Pseudomonadati</taxon>
        <taxon>Pseudomonadota</taxon>
        <taxon>Alphaproteobacteria</taxon>
        <taxon>Rhodospirillales</taxon>
        <taxon>Rhodovibrionaceae</taxon>
        <taxon>Limibacillus</taxon>
    </lineage>
</organism>
<evidence type="ECO:0000256" key="1">
    <source>
        <dbReference type="SAM" id="MobiDB-lite"/>
    </source>
</evidence>
<comment type="caution">
    <text evidence="2">The sequence shown here is derived from an EMBL/GenBank/DDBJ whole genome shotgun (WGS) entry which is preliminary data.</text>
</comment>
<dbReference type="EMBL" id="JACHXA010000008">
    <property type="protein sequence ID" value="MBB3066441.1"/>
    <property type="molecule type" value="Genomic_DNA"/>
</dbReference>